<proteinExistence type="predicted"/>
<protein>
    <submittedName>
        <fullName evidence="2">Uncharacterized protein</fullName>
    </submittedName>
</protein>
<feature type="transmembrane region" description="Helical" evidence="1">
    <location>
        <begin position="12"/>
        <end position="32"/>
    </location>
</feature>
<dbReference type="OrthoDB" id="9933650at2"/>
<dbReference type="STRING" id="572547.Amico_1172"/>
<gene>
    <name evidence="2" type="ordered locus">Amico_1172</name>
</gene>
<dbReference type="RefSeq" id="WP_013048558.1">
    <property type="nucleotide sequence ID" value="NC_014011.1"/>
</dbReference>
<accession>D5EFG3</accession>
<dbReference type="HOGENOM" id="CLU_2840017_0_0_0"/>
<keyword evidence="1" id="KW-1133">Transmembrane helix</keyword>
<organism evidence="2 3">
    <name type="scientific">Aminobacterium colombiense (strain DSM 12261 / ALA-1)</name>
    <dbReference type="NCBI Taxonomy" id="572547"/>
    <lineage>
        <taxon>Bacteria</taxon>
        <taxon>Thermotogati</taxon>
        <taxon>Synergistota</taxon>
        <taxon>Synergistia</taxon>
        <taxon>Synergistales</taxon>
        <taxon>Aminobacteriaceae</taxon>
        <taxon>Aminobacterium</taxon>
    </lineage>
</organism>
<evidence type="ECO:0000256" key="1">
    <source>
        <dbReference type="SAM" id="Phobius"/>
    </source>
</evidence>
<dbReference type="Proteomes" id="UP000002366">
    <property type="component" value="Chromosome"/>
</dbReference>
<keyword evidence="1" id="KW-0812">Transmembrane</keyword>
<dbReference type="AlphaFoldDB" id="D5EFG3"/>
<keyword evidence="3" id="KW-1185">Reference proteome</keyword>
<reference evidence="2 3" key="1">
    <citation type="journal article" date="2010" name="Stand. Genomic Sci.">
        <title>Complete genome sequence of Aminobacterium colombiense type strain (ALA-1).</title>
        <authorList>
            <person name="Chertkov O."/>
            <person name="Sikorski J."/>
            <person name="Brambilla E."/>
            <person name="Lapidus A."/>
            <person name="Copeland A."/>
            <person name="Glavina Del Rio T."/>
            <person name="Nolan M."/>
            <person name="Lucas S."/>
            <person name="Tice H."/>
            <person name="Cheng J.F."/>
            <person name="Han C."/>
            <person name="Detter J.C."/>
            <person name="Bruce D."/>
            <person name="Tapia R."/>
            <person name="Goodwin L."/>
            <person name="Pitluck S."/>
            <person name="Liolios K."/>
            <person name="Ivanova N."/>
            <person name="Mavromatis K."/>
            <person name="Ovchinnikova G."/>
            <person name="Pati A."/>
            <person name="Chen A."/>
            <person name="Palaniappan K."/>
            <person name="Land M."/>
            <person name="Hauser L."/>
            <person name="Chang Y.J."/>
            <person name="Jeffries C.D."/>
            <person name="Spring S."/>
            <person name="Rohde M."/>
            <person name="Goker M."/>
            <person name="Bristow J."/>
            <person name="Eisen J.A."/>
            <person name="Markowitz V."/>
            <person name="Hugenholtz P."/>
            <person name="Kyrpides N.C."/>
            <person name="Klenk H.P."/>
        </authorList>
    </citation>
    <scope>NUCLEOTIDE SEQUENCE [LARGE SCALE GENOMIC DNA]</scope>
    <source>
        <strain evidence="3">DSM 12261 / ALA-1</strain>
    </source>
</reference>
<dbReference type="EMBL" id="CP001997">
    <property type="protein sequence ID" value="ADE57295.1"/>
    <property type="molecule type" value="Genomic_DNA"/>
</dbReference>
<name>D5EFG3_AMICL</name>
<feature type="transmembrane region" description="Helical" evidence="1">
    <location>
        <begin position="44"/>
        <end position="60"/>
    </location>
</feature>
<sequence length="65" mass="7510">MAEEKRLPPRGKIIIALTIFVMVIFLLTAFLGRETVGTLFQGKLRYFWIIVLLAIGYFAAHDNRR</sequence>
<keyword evidence="1" id="KW-0472">Membrane</keyword>
<dbReference type="KEGG" id="aco:Amico_1172"/>
<evidence type="ECO:0000313" key="3">
    <source>
        <dbReference type="Proteomes" id="UP000002366"/>
    </source>
</evidence>
<evidence type="ECO:0000313" key="2">
    <source>
        <dbReference type="EMBL" id="ADE57295.1"/>
    </source>
</evidence>